<evidence type="ECO:0000256" key="2">
    <source>
        <dbReference type="ARBA" id="ARBA00023002"/>
    </source>
</evidence>
<organism evidence="5 6">
    <name type="scientific">Pontibacter silvestris</name>
    <dbReference type="NCBI Taxonomy" id="2305183"/>
    <lineage>
        <taxon>Bacteria</taxon>
        <taxon>Pseudomonadati</taxon>
        <taxon>Bacteroidota</taxon>
        <taxon>Cytophagia</taxon>
        <taxon>Cytophagales</taxon>
        <taxon>Hymenobacteraceae</taxon>
        <taxon>Pontibacter</taxon>
    </lineage>
</organism>
<dbReference type="Pfam" id="PF00106">
    <property type="entry name" value="adh_short"/>
    <property type="match status" value="1"/>
</dbReference>
<dbReference type="Proteomes" id="UP001597369">
    <property type="component" value="Unassembled WGS sequence"/>
</dbReference>
<dbReference type="EC" id="1.-.-.-" evidence="5"/>
<evidence type="ECO:0000256" key="3">
    <source>
        <dbReference type="RuleBase" id="RU000363"/>
    </source>
</evidence>
<evidence type="ECO:0000313" key="6">
    <source>
        <dbReference type="Proteomes" id="UP001597369"/>
    </source>
</evidence>
<dbReference type="RefSeq" id="WP_229961296.1">
    <property type="nucleotide sequence ID" value="NZ_JAJJWI010000011.1"/>
</dbReference>
<dbReference type="SMART" id="SM00822">
    <property type="entry name" value="PKS_KR"/>
    <property type="match status" value="1"/>
</dbReference>
<evidence type="ECO:0000259" key="4">
    <source>
        <dbReference type="SMART" id="SM00822"/>
    </source>
</evidence>
<accession>A0ABW4X2Z8</accession>
<dbReference type="InterPro" id="IPR057326">
    <property type="entry name" value="KR_dom"/>
</dbReference>
<sequence length="266" mass="28899">MADKTTPKGTALITGASSGIGLELADIFAQHGYNLVLVARSGEKLEQLAFRFAVKHKVYSKVIAQDLAEHDAPQKIFNELKQAGIVVAILVNNAGFGNYGHFRETALQAELDMMQVNMVALTYLCKLFLWQLPEGQGGKILNVSSVAAFPPGPLMAIYYASKAYVLSFSEALTAELGDIGVTVTALCPGPTATNFKDRANLEGSRLFSKLFSTDARKVAKAGFEGLMKGKPVVLVGLRSKLTPHMVYLVPRPLLLKVIKFIQEKRQ</sequence>
<dbReference type="PANTHER" id="PTHR44196:SF2">
    <property type="entry name" value="SHORT-CHAIN DEHYDROGENASE-RELATED"/>
    <property type="match status" value="1"/>
</dbReference>
<feature type="domain" description="Ketoreductase" evidence="4">
    <location>
        <begin position="9"/>
        <end position="189"/>
    </location>
</feature>
<dbReference type="EMBL" id="JBHUHV010000059">
    <property type="protein sequence ID" value="MFD2069332.1"/>
    <property type="molecule type" value="Genomic_DNA"/>
</dbReference>
<dbReference type="PRINTS" id="PR00081">
    <property type="entry name" value="GDHRDH"/>
</dbReference>
<dbReference type="PRINTS" id="PR00080">
    <property type="entry name" value="SDRFAMILY"/>
</dbReference>
<name>A0ABW4X2Z8_9BACT</name>
<keyword evidence="6" id="KW-1185">Reference proteome</keyword>
<evidence type="ECO:0000256" key="1">
    <source>
        <dbReference type="ARBA" id="ARBA00006484"/>
    </source>
</evidence>
<keyword evidence="2 5" id="KW-0560">Oxidoreductase</keyword>
<proteinExistence type="inferred from homology"/>
<dbReference type="GO" id="GO:0016491">
    <property type="term" value="F:oxidoreductase activity"/>
    <property type="evidence" value="ECO:0007669"/>
    <property type="project" value="UniProtKB-KW"/>
</dbReference>
<reference evidence="6" key="1">
    <citation type="journal article" date="2019" name="Int. J. Syst. Evol. Microbiol.">
        <title>The Global Catalogue of Microorganisms (GCM) 10K type strain sequencing project: providing services to taxonomists for standard genome sequencing and annotation.</title>
        <authorList>
            <consortium name="The Broad Institute Genomics Platform"/>
            <consortium name="The Broad Institute Genome Sequencing Center for Infectious Disease"/>
            <person name="Wu L."/>
            <person name="Ma J."/>
        </authorList>
    </citation>
    <scope>NUCLEOTIDE SEQUENCE [LARGE SCALE GENOMIC DNA]</scope>
    <source>
        <strain evidence="6">JCM 16545</strain>
    </source>
</reference>
<dbReference type="PIRSF" id="PIRSF000126">
    <property type="entry name" value="11-beta-HSD1"/>
    <property type="match status" value="1"/>
</dbReference>
<comment type="caution">
    <text evidence="5">The sequence shown here is derived from an EMBL/GenBank/DDBJ whole genome shotgun (WGS) entry which is preliminary data.</text>
</comment>
<gene>
    <name evidence="5" type="ORF">ACFSKU_20785</name>
</gene>
<dbReference type="InterPro" id="IPR036291">
    <property type="entry name" value="NAD(P)-bd_dom_sf"/>
</dbReference>
<dbReference type="Gene3D" id="3.40.50.720">
    <property type="entry name" value="NAD(P)-binding Rossmann-like Domain"/>
    <property type="match status" value="1"/>
</dbReference>
<dbReference type="SUPFAM" id="SSF51735">
    <property type="entry name" value="NAD(P)-binding Rossmann-fold domains"/>
    <property type="match status" value="1"/>
</dbReference>
<dbReference type="CDD" id="cd05233">
    <property type="entry name" value="SDR_c"/>
    <property type="match status" value="1"/>
</dbReference>
<dbReference type="InterPro" id="IPR002347">
    <property type="entry name" value="SDR_fam"/>
</dbReference>
<evidence type="ECO:0000313" key="5">
    <source>
        <dbReference type="EMBL" id="MFD2069332.1"/>
    </source>
</evidence>
<dbReference type="PANTHER" id="PTHR44196">
    <property type="entry name" value="DEHYDROGENASE/REDUCTASE SDR FAMILY MEMBER 7B"/>
    <property type="match status" value="1"/>
</dbReference>
<comment type="similarity">
    <text evidence="1 3">Belongs to the short-chain dehydrogenases/reductases (SDR) family.</text>
</comment>
<protein>
    <submittedName>
        <fullName evidence="5">SDR family NAD(P)-dependent oxidoreductase</fullName>
        <ecNumber evidence="5">1.-.-.-</ecNumber>
    </submittedName>
</protein>